<dbReference type="GO" id="GO:0015937">
    <property type="term" value="P:coenzyme A biosynthetic process"/>
    <property type="evidence" value="ECO:0007669"/>
    <property type="project" value="UniProtKB-KW"/>
</dbReference>
<dbReference type="SUPFAM" id="SSF53067">
    <property type="entry name" value="Actin-like ATPase domain"/>
    <property type="match status" value="2"/>
</dbReference>
<dbReference type="HAMAP" id="MF_01274">
    <property type="entry name" value="Pantothen_kinase_3"/>
    <property type="match status" value="1"/>
</dbReference>
<comment type="subunit">
    <text evidence="3">Homodimer.</text>
</comment>
<dbReference type="InterPro" id="IPR043129">
    <property type="entry name" value="ATPase_NBD"/>
</dbReference>
<sequence length="240" mass="25394">MLLLDIGNSRCKWALVQDGKWMRQGVAGNTEWLALQLAFADLPPPSRILASNVAGDAMAQRLRAVCAGWGCPLEFVTASGEQCGVRNGYQQAGRLGSDRWAALIAAWNRVHGACLVVNCGTATTVDALSDRGEFLGGLILPGAGLMQQSLATNTAQLMAEKGVLRDFPLNTADAIHSGILRATAGAIRHQFELLKARYGIVRCLIGGGAADVVQPHLDLPSERVDNLVLKGLQIIGETGA</sequence>
<accession>A0A1J5SD13</accession>
<protein>
    <recommendedName>
        <fullName evidence="12">Type III pantothenate kinase</fullName>
    </recommendedName>
</protein>
<reference evidence="13" key="1">
    <citation type="submission" date="2016-10" db="EMBL/GenBank/DDBJ databases">
        <title>Sequence of Gallionella enrichment culture.</title>
        <authorList>
            <person name="Poehlein A."/>
            <person name="Muehling M."/>
            <person name="Daniel R."/>
        </authorList>
    </citation>
    <scope>NUCLEOTIDE SEQUENCE</scope>
</reference>
<dbReference type="AlphaFoldDB" id="A0A1J5SD13"/>
<evidence type="ECO:0000256" key="12">
    <source>
        <dbReference type="ARBA" id="ARBA00040883"/>
    </source>
</evidence>
<gene>
    <name evidence="13" type="primary">coaX_5</name>
    <name evidence="13" type="ORF">GALL_119530</name>
</gene>
<evidence type="ECO:0000256" key="6">
    <source>
        <dbReference type="ARBA" id="ARBA00022741"/>
    </source>
</evidence>
<dbReference type="GO" id="GO:0005524">
    <property type="term" value="F:ATP binding"/>
    <property type="evidence" value="ECO:0007669"/>
    <property type="project" value="UniProtKB-KW"/>
</dbReference>
<evidence type="ECO:0000256" key="1">
    <source>
        <dbReference type="ARBA" id="ARBA00001958"/>
    </source>
</evidence>
<dbReference type="GO" id="GO:0005737">
    <property type="term" value="C:cytoplasm"/>
    <property type="evidence" value="ECO:0007669"/>
    <property type="project" value="UniProtKB-SubCell"/>
</dbReference>
<evidence type="ECO:0000256" key="7">
    <source>
        <dbReference type="ARBA" id="ARBA00022777"/>
    </source>
</evidence>
<evidence type="ECO:0000313" key="13">
    <source>
        <dbReference type="EMBL" id="OIR05827.1"/>
    </source>
</evidence>
<dbReference type="InterPro" id="IPR004619">
    <property type="entry name" value="Type_III_PanK"/>
</dbReference>
<comment type="cofactor">
    <cofactor evidence="1">
        <name>K(+)</name>
        <dbReference type="ChEBI" id="CHEBI:29103"/>
    </cofactor>
</comment>
<comment type="caution">
    <text evidence="13">The sequence shown here is derived from an EMBL/GenBank/DDBJ whole genome shotgun (WGS) entry which is preliminary data.</text>
</comment>
<evidence type="ECO:0000256" key="11">
    <source>
        <dbReference type="ARBA" id="ARBA00038036"/>
    </source>
</evidence>
<evidence type="ECO:0000256" key="10">
    <source>
        <dbReference type="ARBA" id="ARBA00022993"/>
    </source>
</evidence>
<evidence type="ECO:0000256" key="3">
    <source>
        <dbReference type="ARBA" id="ARBA00011738"/>
    </source>
</evidence>
<evidence type="ECO:0000256" key="2">
    <source>
        <dbReference type="ARBA" id="ARBA00004496"/>
    </source>
</evidence>
<dbReference type="EMBL" id="MLJW01000047">
    <property type="protein sequence ID" value="OIR05827.1"/>
    <property type="molecule type" value="Genomic_DNA"/>
</dbReference>
<proteinExistence type="inferred from homology"/>
<keyword evidence="7 13" id="KW-0418">Kinase</keyword>
<keyword evidence="8" id="KW-0067">ATP-binding</keyword>
<dbReference type="Pfam" id="PF03309">
    <property type="entry name" value="Pan_kinase"/>
    <property type="match status" value="1"/>
</dbReference>
<keyword evidence="5 13" id="KW-0808">Transferase</keyword>
<dbReference type="GO" id="GO:0004594">
    <property type="term" value="F:pantothenate kinase activity"/>
    <property type="evidence" value="ECO:0007669"/>
    <property type="project" value="InterPro"/>
</dbReference>
<comment type="subcellular location">
    <subcellularLocation>
        <location evidence="2">Cytoplasm</location>
    </subcellularLocation>
</comment>
<dbReference type="NCBIfam" id="TIGR00671">
    <property type="entry name" value="baf"/>
    <property type="match status" value="1"/>
</dbReference>
<keyword evidence="4" id="KW-0963">Cytoplasm</keyword>
<keyword evidence="10" id="KW-0173">Coenzyme A biosynthesis</keyword>
<keyword evidence="9" id="KW-0630">Potassium</keyword>
<dbReference type="PANTHER" id="PTHR34265:SF1">
    <property type="entry name" value="TYPE III PANTOTHENATE KINASE"/>
    <property type="match status" value="1"/>
</dbReference>
<dbReference type="CDD" id="cd24015">
    <property type="entry name" value="ASKHA_NBD_PanK-III"/>
    <property type="match status" value="1"/>
</dbReference>
<dbReference type="PANTHER" id="PTHR34265">
    <property type="entry name" value="TYPE III PANTOTHENATE KINASE"/>
    <property type="match status" value="1"/>
</dbReference>
<evidence type="ECO:0000256" key="4">
    <source>
        <dbReference type="ARBA" id="ARBA00022490"/>
    </source>
</evidence>
<evidence type="ECO:0000256" key="5">
    <source>
        <dbReference type="ARBA" id="ARBA00022679"/>
    </source>
</evidence>
<dbReference type="Gene3D" id="3.30.420.40">
    <property type="match status" value="2"/>
</dbReference>
<comment type="similarity">
    <text evidence="11">Belongs to the type III pantothenate kinase family.</text>
</comment>
<evidence type="ECO:0000256" key="9">
    <source>
        <dbReference type="ARBA" id="ARBA00022958"/>
    </source>
</evidence>
<name>A0A1J5SD13_9ZZZZ</name>
<keyword evidence="6" id="KW-0547">Nucleotide-binding</keyword>
<organism evidence="13">
    <name type="scientific">mine drainage metagenome</name>
    <dbReference type="NCBI Taxonomy" id="410659"/>
    <lineage>
        <taxon>unclassified sequences</taxon>
        <taxon>metagenomes</taxon>
        <taxon>ecological metagenomes</taxon>
    </lineage>
</organism>
<evidence type="ECO:0000256" key="8">
    <source>
        <dbReference type="ARBA" id="ARBA00022840"/>
    </source>
</evidence>